<organism evidence="2 3">
    <name type="scientific">Halioxenophilus aromaticivorans</name>
    <dbReference type="NCBI Taxonomy" id="1306992"/>
    <lineage>
        <taxon>Bacteria</taxon>
        <taxon>Pseudomonadati</taxon>
        <taxon>Pseudomonadota</taxon>
        <taxon>Gammaproteobacteria</taxon>
        <taxon>Alteromonadales</taxon>
        <taxon>Alteromonadaceae</taxon>
        <taxon>Halioxenophilus</taxon>
    </lineage>
</organism>
<keyword evidence="1" id="KW-0472">Membrane</keyword>
<keyword evidence="1" id="KW-1133">Transmembrane helix</keyword>
<feature type="transmembrane region" description="Helical" evidence="1">
    <location>
        <begin position="37"/>
        <end position="56"/>
    </location>
</feature>
<dbReference type="AlphaFoldDB" id="A0AAV3U8X2"/>
<sequence length="64" mass="7231">MQSNSASGQRWMMLVLVMAATFSPSVLDWMLDPKGAWFRPFLVWLVVIAIALGVQLKGRKHDDL</sequence>
<reference evidence="3" key="1">
    <citation type="journal article" date="2019" name="Int. J. Syst. Evol. Microbiol.">
        <title>The Global Catalogue of Microorganisms (GCM) 10K type strain sequencing project: providing services to taxonomists for standard genome sequencing and annotation.</title>
        <authorList>
            <consortium name="The Broad Institute Genomics Platform"/>
            <consortium name="The Broad Institute Genome Sequencing Center for Infectious Disease"/>
            <person name="Wu L."/>
            <person name="Ma J."/>
        </authorList>
    </citation>
    <scope>NUCLEOTIDE SEQUENCE [LARGE SCALE GENOMIC DNA]</scope>
    <source>
        <strain evidence="3">JCM 19134</strain>
    </source>
</reference>
<gene>
    <name evidence="2" type="ORF">GCM10025791_43640</name>
</gene>
<evidence type="ECO:0000313" key="2">
    <source>
        <dbReference type="EMBL" id="GAA4958305.1"/>
    </source>
</evidence>
<proteinExistence type="predicted"/>
<dbReference type="Proteomes" id="UP001409585">
    <property type="component" value="Unassembled WGS sequence"/>
</dbReference>
<dbReference type="EMBL" id="BAABLX010000076">
    <property type="protein sequence ID" value="GAA4958305.1"/>
    <property type="molecule type" value="Genomic_DNA"/>
</dbReference>
<keyword evidence="1" id="KW-0812">Transmembrane</keyword>
<keyword evidence="3" id="KW-1185">Reference proteome</keyword>
<protein>
    <recommendedName>
        <fullName evidence="4">MFS transporter</fullName>
    </recommendedName>
</protein>
<evidence type="ECO:0000256" key="1">
    <source>
        <dbReference type="SAM" id="Phobius"/>
    </source>
</evidence>
<dbReference type="RefSeq" id="WP_345427313.1">
    <property type="nucleotide sequence ID" value="NZ_AP031496.1"/>
</dbReference>
<evidence type="ECO:0000313" key="3">
    <source>
        <dbReference type="Proteomes" id="UP001409585"/>
    </source>
</evidence>
<name>A0AAV3U8X2_9ALTE</name>
<accession>A0AAV3U8X2</accession>
<evidence type="ECO:0008006" key="4">
    <source>
        <dbReference type="Google" id="ProtNLM"/>
    </source>
</evidence>
<comment type="caution">
    <text evidence="2">The sequence shown here is derived from an EMBL/GenBank/DDBJ whole genome shotgun (WGS) entry which is preliminary data.</text>
</comment>
<feature type="transmembrane region" description="Helical" evidence="1">
    <location>
        <begin position="12"/>
        <end position="31"/>
    </location>
</feature>